<evidence type="ECO:0000313" key="1">
    <source>
        <dbReference type="EMBL" id="OUR93140.1"/>
    </source>
</evidence>
<protein>
    <submittedName>
        <fullName evidence="1">Selenocysteine lyase</fullName>
    </submittedName>
</protein>
<proteinExistence type="predicted"/>
<keyword evidence="1" id="KW-0456">Lyase</keyword>
<dbReference type="Gene3D" id="3.90.1150.10">
    <property type="entry name" value="Aspartate Aminotransferase, domain 1"/>
    <property type="match status" value="1"/>
</dbReference>
<gene>
    <name evidence="1" type="ORF">A9Q84_21815</name>
</gene>
<dbReference type="EMBL" id="MAAO01000016">
    <property type="protein sequence ID" value="OUR93140.1"/>
    <property type="molecule type" value="Genomic_DNA"/>
</dbReference>
<organism evidence="1 2">
    <name type="scientific">Halobacteriovorax marinus</name>
    <dbReference type="NCBI Taxonomy" id="97084"/>
    <lineage>
        <taxon>Bacteria</taxon>
        <taxon>Pseudomonadati</taxon>
        <taxon>Bdellovibrionota</taxon>
        <taxon>Bacteriovoracia</taxon>
        <taxon>Bacteriovoracales</taxon>
        <taxon>Halobacteriovoraceae</taxon>
        <taxon>Halobacteriovorax</taxon>
    </lineage>
</organism>
<dbReference type="GO" id="GO:0016829">
    <property type="term" value="F:lyase activity"/>
    <property type="evidence" value="ECO:0007669"/>
    <property type="project" value="UniProtKB-KW"/>
</dbReference>
<dbReference type="InterPro" id="IPR015422">
    <property type="entry name" value="PyrdxlP-dep_Trfase_small"/>
</dbReference>
<evidence type="ECO:0000313" key="2">
    <source>
        <dbReference type="Proteomes" id="UP000196531"/>
    </source>
</evidence>
<sequence>MNKYQKYFSKFLAANAKSTHFACHSHHYWPDCTYEAQKEYWNDSCKYVDDKWEHIFSKKIPKVQKLISKVLDFDRPADITFAPNTHELVYRILSSFDKKIKILTTDSEFYSFSRQLSRLIEADLIEATIVKIDPIENFEERFLAASEESHDLVFISQVFFNSGIALRNFTNFTKKLIANSEHILIDGYHAFMAVPTSLKEIGDKIFYIAGSYKYAAGGEGCCFMTIPKDCSLRPKNTGWFADISTLDNNSSEAIDYPNDGMRFAGSTMDFSALYRLTSILELYEEETINVEVIHKHVQSCQKKFLDEIKRIQHPKLNIENLIFRGFENHGHFLTFELKNSSEVSEVKEKLKKIGMVTDSRENRLRFGFSIYHDGKYRIEI</sequence>
<dbReference type="Gene3D" id="3.40.640.10">
    <property type="entry name" value="Type I PLP-dependent aspartate aminotransferase-like (Major domain)"/>
    <property type="match status" value="1"/>
</dbReference>
<accession>A0A1Y5F7A6</accession>
<dbReference type="SUPFAM" id="SSF53383">
    <property type="entry name" value="PLP-dependent transferases"/>
    <property type="match status" value="1"/>
</dbReference>
<dbReference type="InterPro" id="IPR015421">
    <property type="entry name" value="PyrdxlP-dep_Trfase_major"/>
</dbReference>
<name>A0A1Y5F7A6_9BACT</name>
<dbReference type="InterPro" id="IPR015424">
    <property type="entry name" value="PyrdxlP-dep_Trfase"/>
</dbReference>
<dbReference type="Proteomes" id="UP000196531">
    <property type="component" value="Unassembled WGS sequence"/>
</dbReference>
<dbReference type="AlphaFoldDB" id="A0A1Y5F7A6"/>
<comment type="caution">
    <text evidence="1">The sequence shown here is derived from an EMBL/GenBank/DDBJ whole genome shotgun (WGS) entry which is preliminary data.</text>
</comment>
<reference evidence="2" key="1">
    <citation type="journal article" date="2017" name="Proc. Natl. Acad. Sci. U.S.A.">
        <title>Simulation of Deepwater Horizon oil plume reveals substrate specialization within a complex community of hydrocarbon-degraders.</title>
        <authorList>
            <person name="Hu P."/>
            <person name="Dubinsky E.A."/>
            <person name="Probst A.J."/>
            <person name="Wang J."/>
            <person name="Sieber C.M.K."/>
            <person name="Tom L.M."/>
            <person name="Gardinali P."/>
            <person name="Banfield J.F."/>
            <person name="Atlas R.M."/>
            <person name="Andersen G.L."/>
        </authorList>
    </citation>
    <scope>NUCLEOTIDE SEQUENCE [LARGE SCALE GENOMIC DNA]</scope>
</reference>